<dbReference type="GO" id="GO:0005829">
    <property type="term" value="C:cytosol"/>
    <property type="evidence" value="ECO:0007669"/>
    <property type="project" value="InterPro"/>
</dbReference>
<comment type="caution">
    <text evidence="1">The sequence shown here is derived from an EMBL/GenBank/DDBJ whole genome shotgun (WGS) entry which is preliminary data.</text>
</comment>
<dbReference type="Pfam" id="PF01470">
    <property type="entry name" value="Peptidase_C15"/>
    <property type="match status" value="1"/>
</dbReference>
<reference evidence="1 2" key="1">
    <citation type="journal article" date="2021" name="Sci. Rep.">
        <title>Chromosome anchoring in Senegalese sole (Solea senegalensis) reveals sex-associated markers and genome rearrangements in flatfish.</title>
        <authorList>
            <person name="Guerrero-Cozar I."/>
            <person name="Gomez-Garrido J."/>
            <person name="Berbel C."/>
            <person name="Martinez-Blanch J.F."/>
            <person name="Alioto T."/>
            <person name="Claros M.G."/>
            <person name="Gagnaire P.A."/>
            <person name="Manchado M."/>
        </authorList>
    </citation>
    <scope>NUCLEOTIDE SEQUENCE [LARGE SCALE GENOMIC DNA]</scope>
    <source>
        <strain evidence="1">Sse05_10M</strain>
    </source>
</reference>
<dbReference type="Proteomes" id="UP000693946">
    <property type="component" value="Linkage Group LG10"/>
</dbReference>
<dbReference type="AlphaFoldDB" id="A0AAV6SWQ2"/>
<proteinExistence type="predicted"/>
<dbReference type="InterPro" id="IPR016125">
    <property type="entry name" value="Peptidase_C15-like"/>
</dbReference>
<organism evidence="1 2">
    <name type="scientific">Solea senegalensis</name>
    <name type="common">Senegalese sole</name>
    <dbReference type="NCBI Taxonomy" id="28829"/>
    <lineage>
        <taxon>Eukaryota</taxon>
        <taxon>Metazoa</taxon>
        <taxon>Chordata</taxon>
        <taxon>Craniata</taxon>
        <taxon>Vertebrata</taxon>
        <taxon>Euteleostomi</taxon>
        <taxon>Actinopterygii</taxon>
        <taxon>Neopterygii</taxon>
        <taxon>Teleostei</taxon>
        <taxon>Neoteleostei</taxon>
        <taxon>Acanthomorphata</taxon>
        <taxon>Carangaria</taxon>
        <taxon>Pleuronectiformes</taxon>
        <taxon>Pleuronectoidei</taxon>
        <taxon>Soleidae</taxon>
        <taxon>Solea</taxon>
    </lineage>
</organism>
<dbReference type="PANTHER" id="PTHR23402">
    <property type="entry name" value="PROTEASE FAMILY C15 PYROGLUTAMYL-PEPTIDASE I-RELATED"/>
    <property type="match status" value="1"/>
</dbReference>
<sequence>MSGSETVVITGFGPFRQFWVNPSWRAAQDLKLCGLGERIEVHIKEIPVSYVQSQHVIAEIWQTLNPKFVVHLGVARGCRVVILEQTAKNSGYRDRDVCGFCPESHCCVNEGPETLCSVVNMLPVSKLFRKSGMDVLCSRDAGRFLCEFTYYCSLYHGQGRAALIHIPTHGRLASADRLLPLLKSIIQTMLSQMDDDGRAEVVYSPYEHTPQSKNMQSLNTLHEPEVCMKNILKVNDR</sequence>
<dbReference type="EMBL" id="JAGKHQ010000002">
    <property type="protein sequence ID" value="KAG7521610.1"/>
    <property type="molecule type" value="Genomic_DNA"/>
</dbReference>
<name>A0AAV6SWQ2_SOLSE</name>
<gene>
    <name evidence="1" type="ORF">JOB18_002380</name>
</gene>
<protein>
    <submittedName>
        <fullName evidence="1">Pyroglutamyl-peptidase 1-like</fullName>
    </submittedName>
</protein>
<dbReference type="GO" id="GO:0016920">
    <property type="term" value="F:pyroglutamyl-peptidase activity"/>
    <property type="evidence" value="ECO:0007669"/>
    <property type="project" value="InterPro"/>
</dbReference>
<dbReference type="PANTHER" id="PTHR23402:SF1">
    <property type="entry name" value="PYROGLUTAMYL-PEPTIDASE I"/>
    <property type="match status" value="1"/>
</dbReference>
<dbReference type="InterPro" id="IPR000816">
    <property type="entry name" value="Peptidase_C15"/>
</dbReference>
<keyword evidence="2" id="KW-1185">Reference proteome</keyword>
<evidence type="ECO:0000313" key="2">
    <source>
        <dbReference type="Proteomes" id="UP000693946"/>
    </source>
</evidence>
<dbReference type="CDD" id="cd00501">
    <property type="entry name" value="Peptidase_C15"/>
    <property type="match status" value="1"/>
</dbReference>
<accession>A0AAV6SWQ2</accession>
<dbReference type="GO" id="GO:0006508">
    <property type="term" value="P:proteolysis"/>
    <property type="evidence" value="ECO:0007669"/>
    <property type="project" value="InterPro"/>
</dbReference>
<evidence type="ECO:0000313" key="1">
    <source>
        <dbReference type="EMBL" id="KAG7521610.1"/>
    </source>
</evidence>